<dbReference type="EMBL" id="BONP01000006">
    <property type="protein sequence ID" value="GIG39569.1"/>
    <property type="molecule type" value="Genomic_DNA"/>
</dbReference>
<dbReference type="Gene3D" id="3.40.50.1820">
    <property type="entry name" value="alpha/beta hydrolase"/>
    <property type="match status" value="1"/>
</dbReference>
<accession>A0ABQ4DJP5</accession>
<feature type="chain" id="PRO_5047124923" description="Alpha/beta hydrolase" evidence="1">
    <location>
        <begin position="35"/>
        <end position="274"/>
    </location>
</feature>
<keyword evidence="3" id="KW-1185">Reference proteome</keyword>
<dbReference type="RefSeq" id="WP_203672542.1">
    <property type="nucleotide sequence ID" value="NZ_BONP01000006.1"/>
</dbReference>
<dbReference type="InterPro" id="IPR029058">
    <property type="entry name" value="AB_hydrolase_fold"/>
</dbReference>
<protein>
    <recommendedName>
        <fullName evidence="4">Alpha/beta hydrolase</fullName>
    </recommendedName>
</protein>
<evidence type="ECO:0000313" key="2">
    <source>
        <dbReference type="EMBL" id="GIG39569.1"/>
    </source>
</evidence>
<comment type="caution">
    <text evidence="2">The sequence shown here is derived from an EMBL/GenBank/DDBJ whole genome shotgun (WGS) entry which is preliminary data.</text>
</comment>
<keyword evidence="1" id="KW-0732">Signal</keyword>
<dbReference type="PROSITE" id="PS51257">
    <property type="entry name" value="PROKAR_LIPOPROTEIN"/>
    <property type="match status" value="1"/>
</dbReference>
<gene>
    <name evidence="2" type="ORF">Cph01nite_13310</name>
</gene>
<organism evidence="2 3">
    <name type="scientific">Cellulomonas phragmiteti</name>
    <dbReference type="NCBI Taxonomy" id="478780"/>
    <lineage>
        <taxon>Bacteria</taxon>
        <taxon>Bacillati</taxon>
        <taxon>Actinomycetota</taxon>
        <taxon>Actinomycetes</taxon>
        <taxon>Micrococcales</taxon>
        <taxon>Cellulomonadaceae</taxon>
        <taxon>Cellulomonas</taxon>
    </lineage>
</organism>
<dbReference type="Proteomes" id="UP000614741">
    <property type="component" value="Unassembled WGS sequence"/>
</dbReference>
<name>A0ABQ4DJP5_9CELL</name>
<reference evidence="2 3" key="1">
    <citation type="submission" date="2021-01" db="EMBL/GenBank/DDBJ databases">
        <title>Whole genome shotgun sequence of Cellulomonas phragmiteti NBRC 110785.</title>
        <authorList>
            <person name="Komaki H."/>
            <person name="Tamura T."/>
        </authorList>
    </citation>
    <scope>NUCLEOTIDE SEQUENCE [LARGE SCALE GENOMIC DNA]</scope>
    <source>
        <strain evidence="2 3">NBRC 110785</strain>
    </source>
</reference>
<evidence type="ECO:0000256" key="1">
    <source>
        <dbReference type="SAM" id="SignalP"/>
    </source>
</evidence>
<sequence>MRLLPVPLPPRPTTTHLRSAAVAALALGLLTACSTGTEPQTGVAAPTATAADPAPDPTMLEDAPVDMVPAPAPECLSEGVAYATVGEGDTAASIAWAGAGERGVLFAPPVDGDVCQWSGELVRLAAEGYLVATYDWGASGEAGFRAALDVLRATGAERVAFVGASAGGTLAAGLADDLEAVAVVALSPPATYGEVDARAEVSQFAGPLQVFSSTDDPQVPAADSALVVRNDRTSIVTEVSGTAHGIEFMAPDADHADHIRSIIDDALTEGFGEG</sequence>
<proteinExistence type="predicted"/>
<dbReference type="SUPFAM" id="SSF53474">
    <property type="entry name" value="alpha/beta-Hydrolases"/>
    <property type="match status" value="1"/>
</dbReference>
<evidence type="ECO:0000313" key="3">
    <source>
        <dbReference type="Proteomes" id="UP000614741"/>
    </source>
</evidence>
<feature type="signal peptide" evidence="1">
    <location>
        <begin position="1"/>
        <end position="34"/>
    </location>
</feature>
<evidence type="ECO:0008006" key="4">
    <source>
        <dbReference type="Google" id="ProtNLM"/>
    </source>
</evidence>